<feature type="transmembrane region" description="Helical" evidence="1">
    <location>
        <begin position="248"/>
        <end position="272"/>
    </location>
</feature>
<dbReference type="GO" id="GO:0016020">
    <property type="term" value="C:membrane"/>
    <property type="evidence" value="ECO:0007669"/>
    <property type="project" value="InterPro"/>
</dbReference>
<feature type="domain" description="EamA" evidence="2">
    <location>
        <begin position="12"/>
        <end position="141"/>
    </location>
</feature>
<protein>
    <submittedName>
        <fullName evidence="3">DMT family transporter</fullName>
    </submittedName>
</protein>
<feature type="transmembrane region" description="Helical" evidence="1">
    <location>
        <begin position="12"/>
        <end position="30"/>
    </location>
</feature>
<evidence type="ECO:0000259" key="2">
    <source>
        <dbReference type="Pfam" id="PF00892"/>
    </source>
</evidence>
<dbReference type="SUPFAM" id="SSF103481">
    <property type="entry name" value="Multidrug resistance efflux transporter EmrE"/>
    <property type="match status" value="2"/>
</dbReference>
<feature type="transmembrane region" description="Helical" evidence="1">
    <location>
        <begin position="189"/>
        <end position="214"/>
    </location>
</feature>
<evidence type="ECO:0000313" key="4">
    <source>
        <dbReference type="Proteomes" id="UP000321832"/>
    </source>
</evidence>
<dbReference type="InterPro" id="IPR037185">
    <property type="entry name" value="EmrE-like"/>
</dbReference>
<feature type="transmembrane region" description="Helical" evidence="1">
    <location>
        <begin position="96"/>
        <end position="114"/>
    </location>
</feature>
<organism evidence="3 4">
    <name type="scientific">Piscinibacter aquaticus</name>
    <dbReference type="NCBI Taxonomy" id="392597"/>
    <lineage>
        <taxon>Bacteria</taxon>
        <taxon>Pseudomonadati</taxon>
        <taxon>Pseudomonadota</taxon>
        <taxon>Betaproteobacteria</taxon>
        <taxon>Burkholderiales</taxon>
        <taxon>Sphaerotilaceae</taxon>
        <taxon>Piscinibacter</taxon>
    </lineage>
</organism>
<keyword evidence="4" id="KW-1185">Reference proteome</keyword>
<feature type="transmembrane region" description="Helical" evidence="1">
    <location>
        <begin position="126"/>
        <end position="144"/>
    </location>
</feature>
<feature type="transmembrane region" description="Helical" evidence="1">
    <location>
        <begin position="220"/>
        <end position="241"/>
    </location>
</feature>
<keyword evidence="1" id="KW-1133">Transmembrane helix</keyword>
<feature type="transmembrane region" description="Helical" evidence="1">
    <location>
        <begin position="71"/>
        <end position="90"/>
    </location>
</feature>
<gene>
    <name evidence="3" type="ORF">FSC37_21020</name>
</gene>
<proteinExistence type="predicted"/>
<dbReference type="PANTHER" id="PTHR22911">
    <property type="entry name" value="ACYL-MALONYL CONDENSING ENZYME-RELATED"/>
    <property type="match status" value="1"/>
</dbReference>
<reference evidence="3 4" key="1">
    <citation type="submission" date="2019-08" db="EMBL/GenBank/DDBJ databases">
        <authorList>
            <person name="Khan S.A."/>
            <person name="Jeon C.O."/>
            <person name="Jeong S.E."/>
        </authorList>
    </citation>
    <scope>NUCLEOTIDE SEQUENCE [LARGE SCALE GENOMIC DNA]</scope>
    <source>
        <strain evidence="4">IMCC1728</strain>
    </source>
</reference>
<accession>A0A5C6U3C6</accession>
<dbReference type="InterPro" id="IPR000620">
    <property type="entry name" value="EamA_dom"/>
</dbReference>
<keyword evidence="1" id="KW-0812">Transmembrane</keyword>
<dbReference type="Proteomes" id="UP000321832">
    <property type="component" value="Unassembled WGS sequence"/>
</dbReference>
<keyword evidence="1" id="KW-0472">Membrane</keyword>
<sequence>MSLVSARTPFLWPALALVINAFVWGTSWWPFRQFEARGLHPLWATVLIYALAVSVIVALRPKAVGQLLRAPVLWVLVLAAGSTNAAFNWAVTIGDVVRVVLLFYLMPLWAVLLARLLLGERFTHHALLRVALALAGAAIVLWPAERSGWEALPLPRSLPDWLAVFGGFSFALNNVMLRREAHRPEEARALAMFFGGMAVAGVLALSLTGTGAIGAPPAPATGWVVGVGVMALLFLVANIALQYGAARLPANVTSVVMLTEILFASLSALALGGGTLDAQLLAGGGLILLAALLSTLQRADAH</sequence>
<evidence type="ECO:0000313" key="3">
    <source>
        <dbReference type="EMBL" id="TXC67279.1"/>
    </source>
</evidence>
<feature type="transmembrane region" description="Helical" evidence="1">
    <location>
        <begin position="159"/>
        <end position="177"/>
    </location>
</feature>
<name>A0A5C6U3C6_9BURK</name>
<comment type="caution">
    <text evidence="3">The sequence shown here is derived from an EMBL/GenBank/DDBJ whole genome shotgun (WGS) entry which is preliminary data.</text>
</comment>
<feature type="transmembrane region" description="Helical" evidence="1">
    <location>
        <begin position="42"/>
        <end position="59"/>
    </location>
</feature>
<dbReference type="Pfam" id="PF00892">
    <property type="entry name" value="EamA"/>
    <property type="match status" value="1"/>
</dbReference>
<dbReference type="EMBL" id="VOPW01000001">
    <property type="protein sequence ID" value="TXC67279.1"/>
    <property type="molecule type" value="Genomic_DNA"/>
</dbReference>
<feature type="transmembrane region" description="Helical" evidence="1">
    <location>
        <begin position="278"/>
        <end position="296"/>
    </location>
</feature>
<evidence type="ECO:0000256" key="1">
    <source>
        <dbReference type="SAM" id="Phobius"/>
    </source>
</evidence>
<dbReference type="AlphaFoldDB" id="A0A5C6U3C6"/>